<dbReference type="RefSeq" id="WP_125054197.1">
    <property type="nucleotide sequence ID" value="NZ_BHZD01000001.1"/>
</dbReference>
<keyword evidence="3" id="KW-1185">Reference proteome</keyword>
<comment type="caution">
    <text evidence="2">The sequence shown here is derived from an EMBL/GenBank/DDBJ whole genome shotgun (WGS) entry which is preliminary data.</text>
</comment>
<accession>A0A401W0T4</accession>
<organism evidence="2 3">
    <name type="scientific">Streptomyces paromomycinus</name>
    <name type="common">Streptomyces rimosus subsp. paromomycinus</name>
    <dbReference type="NCBI Taxonomy" id="92743"/>
    <lineage>
        <taxon>Bacteria</taxon>
        <taxon>Bacillati</taxon>
        <taxon>Actinomycetota</taxon>
        <taxon>Actinomycetes</taxon>
        <taxon>Kitasatosporales</taxon>
        <taxon>Streptomycetaceae</taxon>
        <taxon>Streptomyces</taxon>
    </lineage>
</organism>
<name>A0A401W0T4_STREY</name>
<dbReference type="AlphaFoldDB" id="A0A401W0T4"/>
<evidence type="ECO:0000313" key="3">
    <source>
        <dbReference type="Proteomes" id="UP000286746"/>
    </source>
</evidence>
<sequence length="174" mass="17254">MSGRARRALPGVLPRALAGLWAVLLVLAGTSGTAGATSGPLLPGSPPAAATSPAGSAAVPAGTASGPAGTASRPSSAAAPQVFTARTAPGHPRADARTAPDRPVARQTATAHVQAVLPLPRFPGLPGALPAAAPAPRHAPFGYGETVGPRQERAPPWARYSPRSPRGPPFVRSS</sequence>
<evidence type="ECO:0000256" key="1">
    <source>
        <dbReference type="SAM" id="MobiDB-lite"/>
    </source>
</evidence>
<dbReference type="Proteomes" id="UP000286746">
    <property type="component" value="Unassembled WGS sequence"/>
</dbReference>
<reference evidence="2 3" key="1">
    <citation type="submission" date="2018-11" db="EMBL/GenBank/DDBJ databases">
        <title>Whole genome sequence of Streptomyces paromomycinus NBRC 15454(T).</title>
        <authorList>
            <person name="Komaki H."/>
            <person name="Tamura T."/>
        </authorList>
    </citation>
    <scope>NUCLEOTIDE SEQUENCE [LARGE SCALE GENOMIC DNA]</scope>
    <source>
        <strain evidence="2 3">NBRC 15454</strain>
    </source>
</reference>
<feature type="region of interest" description="Disordered" evidence="1">
    <location>
        <begin position="126"/>
        <end position="174"/>
    </location>
</feature>
<feature type="compositionally biased region" description="Low complexity" evidence="1">
    <location>
        <begin position="126"/>
        <end position="141"/>
    </location>
</feature>
<feature type="compositionally biased region" description="Low complexity" evidence="1">
    <location>
        <begin position="38"/>
        <end position="72"/>
    </location>
</feature>
<feature type="compositionally biased region" description="Basic and acidic residues" evidence="1">
    <location>
        <begin position="92"/>
        <end position="104"/>
    </location>
</feature>
<proteinExistence type="predicted"/>
<evidence type="ECO:0000313" key="2">
    <source>
        <dbReference type="EMBL" id="GCD42943.1"/>
    </source>
</evidence>
<protein>
    <submittedName>
        <fullName evidence="2">Uncharacterized protein</fullName>
    </submittedName>
</protein>
<feature type="region of interest" description="Disordered" evidence="1">
    <location>
        <begin position="38"/>
        <end position="106"/>
    </location>
</feature>
<dbReference type="EMBL" id="BHZD01000001">
    <property type="protein sequence ID" value="GCD42943.1"/>
    <property type="molecule type" value="Genomic_DNA"/>
</dbReference>
<gene>
    <name evidence="2" type="ORF">GKJPGBOP_02618</name>
</gene>